<protein>
    <submittedName>
        <fullName evidence="2">Uncharacterized protein</fullName>
    </submittedName>
</protein>
<comment type="caution">
    <text evidence="2">The sequence shown here is derived from an EMBL/GenBank/DDBJ whole genome shotgun (WGS) entry which is preliminary data.</text>
</comment>
<dbReference type="AlphaFoldDB" id="A0A8H6ZNZ1"/>
<name>A0A8H6ZNZ1_PLEOS</name>
<dbReference type="PANTHER" id="PTHR37848:SF1">
    <property type="entry name" value="SUN DOMAIN-CONTAINING PROTEIN"/>
    <property type="match status" value="1"/>
</dbReference>
<feature type="region of interest" description="Disordered" evidence="1">
    <location>
        <begin position="309"/>
        <end position="337"/>
    </location>
</feature>
<feature type="region of interest" description="Disordered" evidence="1">
    <location>
        <begin position="375"/>
        <end position="396"/>
    </location>
</feature>
<dbReference type="PANTHER" id="PTHR37848">
    <property type="entry name" value="EXPRESSED PROTEIN"/>
    <property type="match status" value="1"/>
</dbReference>
<accession>A0A8H6ZNZ1</accession>
<dbReference type="VEuPathDB" id="FungiDB:PC9H_011080"/>
<evidence type="ECO:0000256" key="1">
    <source>
        <dbReference type="SAM" id="MobiDB-lite"/>
    </source>
</evidence>
<dbReference type="GeneID" id="59380898"/>
<keyword evidence="3" id="KW-1185">Reference proteome</keyword>
<sequence>MGHSDEELPPAFTPYEAEYFTVGDGDIVSHDPHLNSDGEALYRFLLSNALTPPSYLVHCKGTHSETHYRWVNYEHSDGKTESRREHHTETITDFDFYIDIGQHIDPALVVHWSVADADPAFRGAMVREVQGRSGGKRVSTSQENKTYEEWVAVQRARGIAPWVSLGEATSEMAQAVDDPRRLLRSSKSLRQWADEYCESPKLLKEFVYEKVLYGWNIEELNKAIRNTIRTSPYSGKLTVSIETHGSKVNIRPDNTLSRILSKWWVKGLLWATLIYPFIWVFKRYHPLGGGRWQVYGGAYALKRWVPHDNNGNGNGNGDNGPQPPGGPDPDAKAKPDYTQSGVGGLFSGVREGEWFRVWQGTILRAVMNGYTSSEPLYAPDPSAAGSRLDGYLPPYE</sequence>
<gene>
    <name evidence="2" type="ORF">PC9H_011080</name>
</gene>
<evidence type="ECO:0000313" key="2">
    <source>
        <dbReference type="EMBL" id="KAF7422916.1"/>
    </source>
</evidence>
<dbReference type="EMBL" id="JACETU010000008">
    <property type="protein sequence ID" value="KAF7422916.1"/>
    <property type="molecule type" value="Genomic_DNA"/>
</dbReference>
<dbReference type="RefSeq" id="XP_036627948.1">
    <property type="nucleotide sequence ID" value="XM_036780565.1"/>
</dbReference>
<dbReference type="OrthoDB" id="203796at2759"/>
<dbReference type="Proteomes" id="UP000623687">
    <property type="component" value="Unassembled WGS sequence"/>
</dbReference>
<proteinExistence type="predicted"/>
<evidence type="ECO:0000313" key="3">
    <source>
        <dbReference type="Proteomes" id="UP000623687"/>
    </source>
</evidence>
<reference evidence="2" key="1">
    <citation type="submission" date="2019-07" db="EMBL/GenBank/DDBJ databases">
        <authorList>
            <person name="Palmer J.M."/>
        </authorList>
    </citation>
    <scope>NUCLEOTIDE SEQUENCE</scope>
    <source>
        <strain evidence="2">PC9</strain>
    </source>
</reference>
<organism evidence="2 3">
    <name type="scientific">Pleurotus ostreatus</name>
    <name type="common">Oyster mushroom</name>
    <name type="synonym">White-rot fungus</name>
    <dbReference type="NCBI Taxonomy" id="5322"/>
    <lineage>
        <taxon>Eukaryota</taxon>
        <taxon>Fungi</taxon>
        <taxon>Dikarya</taxon>
        <taxon>Basidiomycota</taxon>
        <taxon>Agaricomycotina</taxon>
        <taxon>Agaricomycetes</taxon>
        <taxon>Agaricomycetidae</taxon>
        <taxon>Agaricales</taxon>
        <taxon>Pleurotineae</taxon>
        <taxon>Pleurotaceae</taxon>
        <taxon>Pleurotus</taxon>
    </lineage>
</organism>